<reference evidence="1" key="1">
    <citation type="submission" date="2024-02" db="EMBL/GenBank/DDBJ databases">
        <title>Metagenome Assembled Genome of Zalaria obscura JY119.</title>
        <authorList>
            <person name="Vighnesh L."/>
            <person name="Jagadeeshwari U."/>
            <person name="Venkata Ramana C."/>
            <person name="Sasikala C."/>
        </authorList>
    </citation>
    <scope>NUCLEOTIDE SEQUENCE</scope>
    <source>
        <strain evidence="1">JY119</strain>
    </source>
</reference>
<accession>A0ACC3SKY7</accession>
<organism evidence="1 2">
    <name type="scientific">Zalaria obscura</name>
    <dbReference type="NCBI Taxonomy" id="2024903"/>
    <lineage>
        <taxon>Eukaryota</taxon>
        <taxon>Fungi</taxon>
        <taxon>Dikarya</taxon>
        <taxon>Ascomycota</taxon>
        <taxon>Pezizomycotina</taxon>
        <taxon>Dothideomycetes</taxon>
        <taxon>Dothideomycetidae</taxon>
        <taxon>Dothideales</taxon>
        <taxon>Zalariaceae</taxon>
        <taxon>Zalaria</taxon>
    </lineage>
</organism>
<name>A0ACC3SKY7_9PEZI</name>
<dbReference type="EMBL" id="JAMKPW020000005">
    <property type="protein sequence ID" value="KAK8217472.1"/>
    <property type="molecule type" value="Genomic_DNA"/>
</dbReference>
<gene>
    <name evidence="1" type="ORF">M8818_001228</name>
</gene>
<proteinExistence type="predicted"/>
<protein>
    <submittedName>
        <fullName evidence="1">Uncharacterized protein</fullName>
    </submittedName>
</protein>
<keyword evidence="2" id="KW-1185">Reference proteome</keyword>
<evidence type="ECO:0000313" key="2">
    <source>
        <dbReference type="Proteomes" id="UP001320706"/>
    </source>
</evidence>
<evidence type="ECO:0000313" key="1">
    <source>
        <dbReference type="EMBL" id="KAK8217472.1"/>
    </source>
</evidence>
<dbReference type="Proteomes" id="UP001320706">
    <property type="component" value="Unassembled WGS sequence"/>
</dbReference>
<comment type="caution">
    <text evidence="1">The sequence shown here is derived from an EMBL/GenBank/DDBJ whole genome shotgun (WGS) entry which is preliminary data.</text>
</comment>
<sequence>MPPKAASHKRKASTGSATASATPARTRATRSSVRAGQSSIVERQDEPEQRRTRSRRGRSASQASQTVSQVSDHITPPSSEAEPRKTTSSPTPVVVSEPVVLLEPEAAAPITVATIEPPRVTLGVSPLFTVASIEPQSPVSKALVRVTDVPIEQLIRRFADDASSFNELTAYQKLAVAETLLHERDHYKATSDSMALQRTTTTTTPSSLRRSMTFGPRKAEIMAEEKEKELQRELEKEQKRVKEMEQRLKEMEEERERERQQIQQREQEQDRTTTITNTPLALPAPESPQSPAAETATPSKTPSSIFGSPFSFWSGSRANTSSSARADATSTSDSPSRLATALGLVASPLRKLVPLPKRRSNPPSAVRKAQSSLPAIPEGEEQDLTEIVRKRKARDTPEEKKEPPQKRAKATNTYGLSMEDLSTSEEEVDNDQENIEPTTPTPAPQPPRSDKQKTPEPVQQSSRSARKTPASAQQSHDDLHRTPSQAQRSLDELRKTPTPGPQQTPATKRNLPTSSQSTPTTSQQTTMPATRRTVRQARAQRAARDATPLREQYQHEKDEQQLKDLEHTSFAPIKDTGDRPRWLESILPHGHSASPATSSRSQPPPKPREPNADKRNADMKEGVQEALRRKELRERAVKLAEEERQSQEELRSLVEEEVAAQEVGSKRKRVRIDDLKSIPARTPGASSGSFGMLDSFFDLDEDEVEWEEEELELSQERPTKMARTEVNVFAAAPVSASPPASATATAPSDPSPRTRHQASQLERQRSVAEKYKPKAPSSLREVQRMSTGSSAAGSPSAKGSESGDISMPDVHDLLPPLFESPAAAATAAAPSVSPAHAIGFAAIAARLPPLFDNEEEGLAAEADSPNTPENRAFLGAQFAAGFAAFMAEGGASRTPTTV</sequence>